<protein>
    <recommendedName>
        <fullName evidence="3">PAS fold protein</fullName>
    </recommendedName>
</protein>
<evidence type="ECO:0000313" key="2">
    <source>
        <dbReference type="Proteomes" id="UP000318478"/>
    </source>
</evidence>
<keyword evidence="2" id="KW-1185">Reference proteome</keyword>
<dbReference type="Proteomes" id="UP000318478">
    <property type="component" value="Unassembled WGS sequence"/>
</dbReference>
<proteinExistence type="predicted"/>
<dbReference type="OrthoDB" id="271452at2"/>
<accession>A0A5C5YTJ1</accession>
<organism evidence="1 2">
    <name type="scientific">Posidoniimonas polymericola</name>
    <dbReference type="NCBI Taxonomy" id="2528002"/>
    <lineage>
        <taxon>Bacteria</taxon>
        <taxon>Pseudomonadati</taxon>
        <taxon>Planctomycetota</taxon>
        <taxon>Planctomycetia</taxon>
        <taxon>Pirellulales</taxon>
        <taxon>Lacipirellulaceae</taxon>
        <taxon>Posidoniimonas</taxon>
    </lineage>
</organism>
<evidence type="ECO:0008006" key="3">
    <source>
        <dbReference type="Google" id="ProtNLM"/>
    </source>
</evidence>
<evidence type="ECO:0000313" key="1">
    <source>
        <dbReference type="EMBL" id="TWT78322.1"/>
    </source>
</evidence>
<gene>
    <name evidence="1" type="ORF">Pla123a_11130</name>
</gene>
<comment type="caution">
    <text evidence="1">The sequence shown here is derived from an EMBL/GenBank/DDBJ whole genome shotgun (WGS) entry which is preliminary data.</text>
</comment>
<sequence length="192" mass="21253">MASTNNAASSRVVSYSVDSEDKILGVGDAWGEFAASNGEGDRLKPDSVVGKTLWDFVRGQTLVELYRDIFGRVRDTGRPVRFDCRCDSPNFQRRMEMTVAHLGRGRLQLTSRTLSVIKQEKPLVAHAYDVGLSVLKRCSLCNLYELQCGDWTDASTAVECDAVMDQQGRVQIAWTVCPPCRKDLVAMGTPTD</sequence>
<name>A0A5C5YTJ1_9BACT</name>
<dbReference type="AlphaFoldDB" id="A0A5C5YTJ1"/>
<dbReference type="EMBL" id="SJPO01000002">
    <property type="protein sequence ID" value="TWT78322.1"/>
    <property type="molecule type" value="Genomic_DNA"/>
</dbReference>
<reference evidence="1 2" key="1">
    <citation type="submission" date="2019-02" db="EMBL/GenBank/DDBJ databases">
        <title>Deep-cultivation of Planctomycetes and their phenomic and genomic characterization uncovers novel biology.</title>
        <authorList>
            <person name="Wiegand S."/>
            <person name="Jogler M."/>
            <person name="Boedeker C."/>
            <person name="Pinto D."/>
            <person name="Vollmers J."/>
            <person name="Rivas-Marin E."/>
            <person name="Kohn T."/>
            <person name="Peeters S.H."/>
            <person name="Heuer A."/>
            <person name="Rast P."/>
            <person name="Oberbeckmann S."/>
            <person name="Bunk B."/>
            <person name="Jeske O."/>
            <person name="Meyerdierks A."/>
            <person name="Storesund J.E."/>
            <person name="Kallscheuer N."/>
            <person name="Luecker S."/>
            <person name="Lage O.M."/>
            <person name="Pohl T."/>
            <person name="Merkel B.J."/>
            <person name="Hornburger P."/>
            <person name="Mueller R.-W."/>
            <person name="Bruemmer F."/>
            <person name="Labrenz M."/>
            <person name="Spormann A.M."/>
            <person name="Op Den Camp H."/>
            <person name="Overmann J."/>
            <person name="Amann R."/>
            <person name="Jetten M.S.M."/>
            <person name="Mascher T."/>
            <person name="Medema M.H."/>
            <person name="Devos D.P."/>
            <person name="Kaster A.-K."/>
            <person name="Ovreas L."/>
            <person name="Rohde M."/>
            <person name="Galperin M.Y."/>
            <person name="Jogler C."/>
        </authorList>
    </citation>
    <scope>NUCLEOTIDE SEQUENCE [LARGE SCALE GENOMIC DNA]</scope>
    <source>
        <strain evidence="1 2">Pla123a</strain>
    </source>
</reference>
<dbReference type="RefSeq" id="WP_146584691.1">
    <property type="nucleotide sequence ID" value="NZ_SJPO01000002.1"/>
</dbReference>